<dbReference type="EMBL" id="LAZR01039769">
    <property type="protein sequence ID" value="KKL16179.1"/>
    <property type="molecule type" value="Genomic_DNA"/>
</dbReference>
<reference evidence="1" key="1">
    <citation type="journal article" date="2015" name="Nature">
        <title>Complex archaea that bridge the gap between prokaryotes and eukaryotes.</title>
        <authorList>
            <person name="Spang A."/>
            <person name="Saw J.H."/>
            <person name="Jorgensen S.L."/>
            <person name="Zaremba-Niedzwiedzka K."/>
            <person name="Martijn J."/>
            <person name="Lind A.E."/>
            <person name="van Eijk R."/>
            <person name="Schleper C."/>
            <person name="Guy L."/>
            <person name="Ettema T.J."/>
        </authorList>
    </citation>
    <scope>NUCLEOTIDE SEQUENCE</scope>
</reference>
<gene>
    <name evidence="1" type="ORF">LCGC14_2498190</name>
</gene>
<dbReference type="AlphaFoldDB" id="A0A0F9B2L4"/>
<name>A0A0F9B2L4_9ZZZZ</name>
<comment type="caution">
    <text evidence="1">The sequence shown here is derived from an EMBL/GenBank/DDBJ whole genome shotgun (WGS) entry which is preliminary data.</text>
</comment>
<organism evidence="1">
    <name type="scientific">marine sediment metagenome</name>
    <dbReference type="NCBI Taxonomy" id="412755"/>
    <lineage>
        <taxon>unclassified sequences</taxon>
        <taxon>metagenomes</taxon>
        <taxon>ecological metagenomes</taxon>
    </lineage>
</organism>
<sequence>MIAKVVWPFRQKKQRSKVTKIMIYHDALNSDKLRVLVARDGELACDGTVYADISKASVRRLTGLTYKSQYEITAVIRVTDITIFIRLKDKST</sequence>
<protein>
    <submittedName>
        <fullName evidence="1">Uncharacterized protein</fullName>
    </submittedName>
</protein>
<accession>A0A0F9B2L4</accession>
<evidence type="ECO:0000313" key="1">
    <source>
        <dbReference type="EMBL" id="KKL16179.1"/>
    </source>
</evidence>
<proteinExistence type="predicted"/>